<dbReference type="CDD" id="cd03230">
    <property type="entry name" value="ABC_DR_subfamily_A"/>
    <property type="match status" value="1"/>
</dbReference>
<organism evidence="5 6">
    <name type="scientific">Caloranaerobacter azorensis DSM 13643</name>
    <dbReference type="NCBI Taxonomy" id="1121264"/>
    <lineage>
        <taxon>Bacteria</taxon>
        <taxon>Bacillati</taxon>
        <taxon>Bacillota</taxon>
        <taxon>Tissierellia</taxon>
        <taxon>Tissierellales</taxon>
        <taxon>Thermohalobacteraceae</taxon>
        <taxon>Caloranaerobacter</taxon>
    </lineage>
</organism>
<reference evidence="6" key="1">
    <citation type="submission" date="2016-11" db="EMBL/GenBank/DDBJ databases">
        <authorList>
            <person name="Varghese N."/>
            <person name="Submissions S."/>
        </authorList>
    </citation>
    <scope>NUCLEOTIDE SEQUENCE [LARGE SCALE GENOMIC DNA]</scope>
    <source>
        <strain evidence="6">DSM 13643</strain>
    </source>
</reference>
<dbReference type="AlphaFoldDB" id="A0A1M5R394"/>
<dbReference type="SUPFAM" id="SSF52540">
    <property type="entry name" value="P-loop containing nucleoside triphosphate hydrolases"/>
    <property type="match status" value="1"/>
</dbReference>
<keyword evidence="3" id="KW-0067">ATP-binding</keyword>
<keyword evidence="2" id="KW-0547">Nucleotide-binding</keyword>
<evidence type="ECO:0000256" key="3">
    <source>
        <dbReference type="ARBA" id="ARBA00022840"/>
    </source>
</evidence>
<accession>A0A1M5R394</accession>
<keyword evidence="1" id="KW-0813">Transport</keyword>
<dbReference type="GO" id="GO:0016887">
    <property type="term" value="F:ATP hydrolysis activity"/>
    <property type="evidence" value="ECO:0007669"/>
    <property type="project" value="InterPro"/>
</dbReference>
<dbReference type="Proteomes" id="UP000183967">
    <property type="component" value="Unassembled WGS sequence"/>
</dbReference>
<dbReference type="SMART" id="SM00382">
    <property type="entry name" value="AAA"/>
    <property type="match status" value="1"/>
</dbReference>
<dbReference type="Pfam" id="PF00005">
    <property type="entry name" value="ABC_tran"/>
    <property type="match status" value="1"/>
</dbReference>
<dbReference type="InterPro" id="IPR003593">
    <property type="entry name" value="AAA+_ATPase"/>
</dbReference>
<evidence type="ECO:0000256" key="1">
    <source>
        <dbReference type="ARBA" id="ARBA00022448"/>
    </source>
</evidence>
<dbReference type="PROSITE" id="PS50893">
    <property type="entry name" value="ABC_TRANSPORTER_2"/>
    <property type="match status" value="1"/>
</dbReference>
<dbReference type="GO" id="GO:0005524">
    <property type="term" value="F:ATP binding"/>
    <property type="evidence" value="ECO:0007669"/>
    <property type="project" value="UniProtKB-KW"/>
</dbReference>
<gene>
    <name evidence="5" type="ORF">SAMN02745135_00065</name>
</gene>
<evidence type="ECO:0000256" key="2">
    <source>
        <dbReference type="ARBA" id="ARBA00022741"/>
    </source>
</evidence>
<dbReference type="Gene3D" id="3.40.50.300">
    <property type="entry name" value="P-loop containing nucleotide triphosphate hydrolases"/>
    <property type="match status" value="1"/>
</dbReference>
<dbReference type="InterPro" id="IPR051782">
    <property type="entry name" value="ABC_Transporter_VariousFunc"/>
</dbReference>
<dbReference type="InterPro" id="IPR027417">
    <property type="entry name" value="P-loop_NTPase"/>
</dbReference>
<protein>
    <submittedName>
        <fullName evidence="5">ABC-type multidrug transport system, ATPase component</fullName>
    </submittedName>
</protein>
<keyword evidence="6" id="KW-1185">Reference proteome</keyword>
<sequence>MLEVKEVSKIYESDRGIQDFNLSANRGEVICLIGPNGAGKTTIIKILAGVMKSDSGICTIDDIPTVDVNAKFKIGYLPENVFVYDRLTVYSFLRFVAVMKEIINFEEEIKRLLFEFDLWKYRDEIIKKLSMGMKKKIGIIVALLGYPSLIILDEPTNGLDTKGIISLKNEIKKAKDRGCIIVISSHILDFVRYIGSKFIFIKSGRVVKRVSTYEGIDLEEIYSILHFPRKRNN</sequence>
<dbReference type="OrthoDB" id="9804819at2"/>
<dbReference type="EMBL" id="FQXO01000004">
    <property type="protein sequence ID" value="SHH20877.1"/>
    <property type="molecule type" value="Genomic_DNA"/>
</dbReference>
<dbReference type="RefSeq" id="WP_073194458.1">
    <property type="nucleotide sequence ID" value="NZ_FQXO01000004.1"/>
</dbReference>
<name>A0A1M5R394_9FIRM</name>
<evidence type="ECO:0000313" key="5">
    <source>
        <dbReference type="EMBL" id="SHH20877.1"/>
    </source>
</evidence>
<dbReference type="PANTHER" id="PTHR42939">
    <property type="entry name" value="ABC TRANSPORTER ATP-BINDING PROTEIN ALBC-RELATED"/>
    <property type="match status" value="1"/>
</dbReference>
<evidence type="ECO:0000259" key="4">
    <source>
        <dbReference type="PROSITE" id="PS50893"/>
    </source>
</evidence>
<feature type="domain" description="ABC transporter" evidence="4">
    <location>
        <begin position="2"/>
        <end position="228"/>
    </location>
</feature>
<proteinExistence type="predicted"/>
<evidence type="ECO:0000313" key="6">
    <source>
        <dbReference type="Proteomes" id="UP000183967"/>
    </source>
</evidence>
<dbReference type="InterPro" id="IPR003439">
    <property type="entry name" value="ABC_transporter-like_ATP-bd"/>
</dbReference>
<dbReference type="PANTHER" id="PTHR42939:SF1">
    <property type="entry name" value="ABC TRANSPORTER ATP-BINDING PROTEIN ALBC-RELATED"/>
    <property type="match status" value="1"/>
</dbReference>